<comment type="caution">
    <text evidence="1">The sequence shown here is derived from an EMBL/GenBank/DDBJ whole genome shotgun (WGS) entry which is preliminary data.</text>
</comment>
<evidence type="ECO:0000313" key="2">
    <source>
        <dbReference type="Proteomes" id="UP000886523"/>
    </source>
</evidence>
<sequence length="111" mass="13217">MSNPSGPWQMWTRRLLAIFTLHKLRDTKNNWCENGDPCFPECHQGNKCCQWDDRSHYTAATDETTLRRLERDIRLLAEVLEPLGYTESYLFSPELLHQLRRLGSYRTFRRG</sequence>
<dbReference type="Proteomes" id="UP000886523">
    <property type="component" value="Unassembled WGS sequence"/>
</dbReference>
<dbReference type="EMBL" id="MU128951">
    <property type="protein sequence ID" value="KAF9515333.1"/>
    <property type="molecule type" value="Genomic_DNA"/>
</dbReference>
<dbReference type="AlphaFoldDB" id="A0A9P6DY57"/>
<organism evidence="1 2">
    <name type="scientific">Hydnum rufescens UP504</name>
    <dbReference type="NCBI Taxonomy" id="1448309"/>
    <lineage>
        <taxon>Eukaryota</taxon>
        <taxon>Fungi</taxon>
        <taxon>Dikarya</taxon>
        <taxon>Basidiomycota</taxon>
        <taxon>Agaricomycotina</taxon>
        <taxon>Agaricomycetes</taxon>
        <taxon>Cantharellales</taxon>
        <taxon>Hydnaceae</taxon>
        <taxon>Hydnum</taxon>
    </lineage>
</organism>
<name>A0A9P6DY57_9AGAM</name>
<evidence type="ECO:0000313" key="1">
    <source>
        <dbReference type="EMBL" id="KAF9515333.1"/>
    </source>
</evidence>
<protein>
    <submittedName>
        <fullName evidence="1">Uncharacterized protein</fullName>
    </submittedName>
</protein>
<accession>A0A9P6DY57</accession>
<reference evidence="1" key="1">
    <citation type="journal article" date="2020" name="Nat. Commun.">
        <title>Large-scale genome sequencing of mycorrhizal fungi provides insights into the early evolution of symbiotic traits.</title>
        <authorList>
            <person name="Miyauchi S."/>
            <person name="Kiss E."/>
            <person name="Kuo A."/>
            <person name="Drula E."/>
            <person name="Kohler A."/>
            <person name="Sanchez-Garcia M."/>
            <person name="Morin E."/>
            <person name="Andreopoulos B."/>
            <person name="Barry K.W."/>
            <person name="Bonito G."/>
            <person name="Buee M."/>
            <person name="Carver A."/>
            <person name="Chen C."/>
            <person name="Cichocki N."/>
            <person name="Clum A."/>
            <person name="Culley D."/>
            <person name="Crous P.W."/>
            <person name="Fauchery L."/>
            <person name="Girlanda M."/>
            <person name="Hayes R.D."/>
            <person name="Keri Z."/>
            <person name="LaButti K."/>
            <person name="Lipzen A."/>
            <person name="Lombard V."/>
            <person name="Magnuson J."/>
            <person name="Maillard F."/>
            <person name="Murat C."/>
            <person name="Nolan M."/>
            <person name="Ohm R.A."/>
            <person name="Pangilinan J."/>
            <person name="Pereira M.F."/>
            <person name="Perotto S."/>
            <person name="Peter M."/>
            <person name="Pfister S."/>
            <person name="Riley R."/>
            <person name="Sitrit Y."/>
            <person name="Stielow J.B."/>
            <person name="Szollosi G."/>
            <person name="Zifcakova L."/>
            <person name="Stursova M."/>
            <person name="Spatafora J.W."/>
            <person name="Tedersoo L."/>
            <person name="Vaario L.M."/>
            <person name="Yamada A."/>
            <person name="Yan M."/>
            <person name="Wang P."/>
            <person name="Xu J."/>
            <person name="Bruns T."/>
            <person name="Baldrian P."/>
            <person name="Vilgalys R."/>
            <person name="Dunand C."/>
            <person name="Henrissat B."/>
            <person name="Grigoriev I.V."/>
            <person name="Hibbett D."/>
            <person name="Nagy L.G."/>
            <person name="Martin F.M."/>
        </authorList>
    </citation>
    <scope>NUCLEOTIDE SEQUENCE</scope>
    <source>
        <strain evidence="1">UP504</strain>
    </source>
</reference>
<proteinExistence type="predicted"/>
<gene>
    <name evidence="1" type="ORF">BS47DRAFT_792109</name>
</gene>
<keyword evidence="2" id="KW-1185">Reference proteome</keyword>